<proteinExistence type="inferred from homology"/>
<dbReference type="InterPro" id="IPR050437">
    <property type="entry name" value="Ribos_protein_bS1-like"/>
</dbReference>
<reference evidence="6 7" key="1">
    <citation type="journal article" date="2022" name="ISME Commun">
        <title>Vulcanimicrobium alpinus gen. nov. sp. nov., the first cultivated representative of the candidate phylum 'Eremiobacterota', is a metabolically versatile aerobic anoxygenic phototroph.</title>
        <authorList>
            <person name="Yabe S."/>
            <person name="Muto K."/>
            <person name="Abe K."/>
            <person name="Yokota A."/>
            <person name="Staudigel H."/>
            <person name="Tebo B.M."/>
        </authorList>
    </citation>
    <scope>NUCLEOTIDE SEQUENCE [LARGE SCALE GENOMIC DNA]</scope>
    <source>
        <strain evidence="6 7">WC8-2</strain>
    </source>
</reference>
<dbReference type="InterPro" id="IPR003029">
    <property type="entry name" value="S1_domain"/>
</dbReference>
<dbReference type="SMART" id="SM00316">
    <property type="entry name" value="S1"/>
    <property type="match status" value="3"/>
</dbReference>
<dbReference type="CDD" id="cd05688">
    <property type="entry name" value="S1_RPS1_repeat_ec3"/>
    <property type="match status" value="1"/>
</dbReference>
<feature type="domain" description="S1 motif" evidence="5">
    <location>
        <begin position="247"/>
        <end position="315"/>
    </location>
</feature>
<protein>
    <recommendedName>
        <fullName evidence="5">S1 motif domain-containing protein</fullName>
    </recommendedName>
</protein>
<organism evidence="6 7">
    <name type="scientific">Vulcanimicrobium alpinum</name>
    <dbReference type="NCBI Taxonomy" id="3016050"/>
    <lineage>
        <taxon>Bacteria</taxon>
        <taxon>Bacillati</taxon>
        <taxon>Vulcanimicrobiota</taxon>
        <taxon>Vulcanimicrobiia</taxon>
        <taxon>Vulcanimicrobiales</taxon>
        <taxon>Vulcanimicrobiaceae</taxon>
        <taxon>Vulcanimicrobium</taxon>
    </lineage>
</organism>
<dbReference type="AlphaFoldDB" id="A0AAN1XWD1"/>
<dbReference type="InterPro" id="IPR012340">
    <property type="entry name" value="NA-bd_OB-fold"/>
</dbReference>
<dbReference type="GO" id="GO:0003729">
    <property type="term" value="F:mRNA binding"/>
    <property type="evidence" value="ECO:0007669"/>
    <property type="project" value="TreeGrafter"/>
</dbReference>
<feature type="compositionally biased region" description="Basic and acidic residues" evidence="4">
    <location>
        <begin position="139"/>
        <end position="148"/>
    </location>
</feature>
<evidence type="ECO:0000313" key="6">
    <source>
        <dbReference type="EMBL" id="BDE06204.1"/>
    </source>
</evidence>
<evidence type="ECO:0000256" key="4">
    <source>
        <dbReference type="SAM" id="MobiDB-lite"/>
    </source>
</evidence>
<keyword evidence="7" id="KW-1185">Reference proteome</keyword>
<dbReference type="SUPFAM" id="SSF50249">
    <property type="entry name" value="Nucleic acid-binding proteins"/>
    <property type="match status" value="3"/>
</dbReference>
<feature type="region of interest" description="Disordered" evidence="4">
    <location>
        <begin position="397"/>
        <end position="425"/>
    </location>
</feature>
<evidence type="ECO:0000313" key="7">
    <source>
        <dbReference type="Proteomes" id="UP001317532"/>
    </source>
</evidence>
<name>A0AAN1XWD1_UNVUL</name>
<dbReference type="CDD" id="cd04465">
    <property type="entry name" value="S1_RPS1_repeat_ec2_hs2"/>
    <property type="match status" value="1"/>
</dbReference>
<dbReference type="PANTHER" id="PTHR10724">
    <property type="entry name" value="30S RIBOSOMAL PROTEIN S1"/>
    <property type="match status" value="1"/>
</dbReference>
<dbReference type="EMBL" id="AP025523">
    <property type="protein sequence ID" value="BDE06204.1"/>
    <property type="molecule type" value="Genomic_DNA"/>
</dbReference>
<keyword evidence="3" id="KW-0687">Ribonucleoprotein</keyword>
<comment type="similarity">
    <text evidence="1">Belongs to the bacterial ribosomal protein bS1 family.</text>
</comment>
<dbReference type="RefSeq" id="WP_317997182.1">
    <property type="nucleotide sequence ID" value="NZ_AP025523.1"/>
</dbReference>
<dbReference type="KEGG" id="vab:WPS_14800"/>
<sequence>MNDTFHAAERPDASSPEGAATPPADDAQPHAGEGVAAPEAHEVPVSAGTAVSEAVEPSAPAESPAGAAAPETEAAALVATPPEPALSPAEPVTEAPAQAHSTETAPAPERQSVPDAAAAPPPPPKPQRPPLTPEQQAANDERRKRAQEAWERVVAAHANGETLTGTVTAAVKGGLLVEVSGIRGFLPASQVRVPAGTAIDTLVKSKVPLKVIDVDNGRRRIVVSHRRAEQDERRAKRADLLKSLQVGQVREGTVVRLADFGAFVDLGGIDGLIPMRELAFERVEKSSDVVKVGETLPVEVLRIEENGKKISLSRKNALPDPWRDHAALLRTGTTVPGKVVDKERGLQVEIAPGVIGSVRESDVNPDDYAIGEEVEVSIRFVDRAKRRIGLTTLPGAAAVPPPTSSGFAPLGIELTARQSQRGKRR</sequence>
<feature type="region of interest" description="Disordered" evidence="4">
    <location>
        <begin position="1"/>
        <end position="148"/>
    </location>
</feature>
<dbReference type="Proteomes" id="UP001317532">
    <property type="component" value="Chromosome"/>
</dbReference>
<keyword evidence="2" id="KW-0689">Ribosomal protein</keyword>
<dbReference type="PANTHER" id="PTHR10724:SF7">
    <property type="entry name" value="SMALL RIBOSOMAL SUBUNIT PROTEIN BS1C"/>
    <property type="match status" value="1"/>
</dbReference>
<feature type="domain" description="S1 motif" evidence="5">
    <location>
        <begin position="160"/>
        <end position="226"/>
    </location>
</feature>
<dbReference type="GO" id="GO:0022627">
    <property type="term" value="C:cytosolic small ribosomal subunit"/>
    <property type="evidence" value="ECO:0007669"/>
    <property type="project" value="TreeGrafter"/>
</dbReference>
<evidence type="ECO:0000256" key="2">
    <source>
        <dbReference type="ARBA" id="ARBA00022980"/>
    </source>
</evidence>
<dbReference type="PROSITE" id="PS50126">
    <property type="entry name" value="S1"/>
    <property type="match status" value="3"/>
</dbReference>
<evidence type="ECO:0000259" key="5">
    <source>
        <dbReference type="PROSITE" id="PS50126"/>
    </source>
</evidence>
<dbReference type="InterPro" id="IPR035104">
    <property type="entry name" value="Ribosomal_protein_S1-like"/>
</dbReference>
<feature type="compositionally biased region" description="Basic and acidic residues" evidence="4">
    <location>
        <begin position="1"/>
        <end position="12"/>
    </location>
</feature>
<feature type="compositionally biased region" description="Pro residues" evidence="4">
    <location>
        <begin position="119"/>
        <end position="132"/>
    </location>
</feature>
<dbReference type="GO" id="GO:0006412">
    <property type="term" value="P:translation"/>
    <property type="evidence" value="ECO:0007669"/>
    <property type="project" value="TreeGrafter"/>
</dbReference>
<dbReference type="GO" id="GO:0003735">
    <property type="term" value="F:structural constituent of ribosome"/>
    <property type="evidence" value="ECO:0007669"/>
    <property type="project" value="TreeGrafter"/>
</dbReference>
<dbReference type="PRINTS" id="PR00681">
    <property type="entry name" value="RIBOSOMALS1"/>
</dbReference>
<accession>A0AAN1XWD1</accession>
<evidence type="ECO:0000256" key="1">
    <source>
        <dbReference type="ARBA" id="ARBA00006767"/>
    </source>
</evidence>
<gene>
    <name evidence="6" type="ORF">WPS_14800</name>
</gene>
<feature type="domain" description="S1 motif" evidence="5">
    <location>
        <begin position="332"/>
        <end position="393"/>
    </location>
</feature>
<feature type="compositionally biased region" description="Low complexity" evidence="4">
    <location>
        <begin position="50"/>
        <end position="80"/>
    </location>
</feature>
<evidence type="ECO:0000256" key="3">
    <source>
        <dbReference type="ARBA" id="ARBA00023274"/>
    </source>
</evidence>
<dbReference type="Pfam" id="PF00575">
    <property type="entry name" value="S1"/>
    <property type="match status" value="3"/>
</dbReference>
<dbReference type="Gene3D" id="2.40.50.140">
    <property type="entry name" value="Nucleic acid-binding proteins"/>
    <property type="match status" value="3"/>
</dbReference>